<dbReference type="Pfam" id="PF00018">
    <property type="entry name" value="SH3_1"/>
    <property type="match status" value="1"/>
</dbReference>
<name>A0AAE0DM02_9LECA</name>
<dbReference type="PANTHER" id="PTHR24349">
    <property type="entry name" value="SERINE/THREONINE-PROTEIN KINASE"/>
    <property type="match status" value="1"/>
</dbReference>
<evidence type="ECO:0000256" key="6">
    <source>
        <dbReference type="ARBA" id="ARBA00022840"/>
    </source>
</evidence>
<dbReference type="InterPro" id="IPR001452">
    <property type="entry name" value="SH3_domain"/>
</dbReference>
<comment type="caution">
    <text evidence="10">The sequence shown here is derived from an EMBL/GenBank/DDBJ whole genome shotgun (WGS) entry which is preliminary data.</text>
</comment>
<evidence type="ECO:0000259" key="8">
    <source>
        <dbReference type="PROSITE" id="PS50002"/>
    </source>
</evidence>
<evidence type="ECO:0000256" key="3">
    <source>
        <dbReference type="ARBA" id="ARBA00022679"/>
    </source>
</evidence>
<keyword evidence="11" id="KW-1185">Reference proteome</keyword>
<evidence type="ECO:0000256" key="1">
    <source>
        <dbReference type="ARBA" id="ARBA00022443"/>
    </source>
</evidence>
<evidence type="ECO:0000256" key="5">
    <source>
        <dbReference type="ARBA" id="ARBA00022777"/>
    </source>
</evidence>
<dbReference type="InterPro" id="IPR000719">
    <property type="entry name" value="Prot_kinase_dom"/>
</dbReference>
<accession>A0AAE0DM02</accession>
<dbReference type="Proteomes" id="UP001276659">
    <property type="component" value="Unassembled WGS sequence"/>
</dbReference>
<keyword evidence="4" id="KW-0547">Nucleotide-binding</keyword>
<dbReference type="InterPro" id="IPR008271">
    <property type="entry name" value="Ser/Thr_kinase_AS"/>
</dbReference>
<keyword evidence="5" id="KW-0418">Kinase</keyword>
<dbReference type="InterPro" id="IPR050205">
    <property type="entry name" value="CDPK_Ser/Thr_kinases"/>
</dbReference>
<dbReference type="SMART" id="SM00326">
    <property type="entry name" value="SH3"/>
    <property type="match status" value="3"/>
</dbReference>
<dbReference type="CDD" id="cd00174">
    <property type="entry name" value="SH3"/>
    <property type="match status" value="1"/>
</dbReference>
<evidence type="ECO:0000256" key="2">
    <source>
        <dbReference type="ARBA" id="ARBA00022527"/>
    </source>
</evidence>
<evidence type="ECO:0000256" key="4">
    <source>
        <dbReference type="ARBA" id="ARBA00022741"/>
    </source>
</evidence>
<organism evidence="10 11">
    <name type="scientific">Lepraria neglecta</name>
    <dbReference type="NCBI Taxonomy" id="209136"/>
    <lineage>
        <taxon>Eukaryota</taxon>
        <taxon>Fungi</taxon>
        <taxon>Dikarya</taxon>
        <taxon>Ascomycota</taxon>
        <taxon>Pezizomycotina</taxon>
        <taxon>Lecanoromycetes</taxon>
        <taxon>OSLEUM clade</taxon>
        <taxon>Lecanoromycetidae</taxon>
        <taxon>Lecanorales</taxon>
        <taxon>Lecanorineae</taxon>
        <taxon>Stereocaulaceae</taxon>
        <taxon>Lepraria</taxon>
    </lineage>
</organism>
<dbReference type="AlphaFoldDB" id="A0AAE0DM02"/>
<proteinExistence type="predicted"/>
<feature type="domain" description="Protein kinase" evidence="9">
    <location>
        <begin position="44"/>
        <end position="301"/>
    </location>
</feature>
<keyword evidence="2" id="KW-0723">Serine/threonine-protein kinase</keyword>
<dbReference type="SMART" id="SM00220">
    <property type="entry name" value="S_TKc"/>
    <property type="match status" value="1"/>
</dbReference>
<evidence type="ECO:0000313" key="11">
    <source>
        <dbReference type="Proteomes" id="UP001276659"/>
    </source>
</evidence>
<dbReference type="Pfam" id="PF00069">
    <property type="entry name" value="Pkinase"/>
    <property type="match status" value="1"/>
</dbReference>
<dbReference type="Pfam" id="PF07653">
    <property type="entry name" value="SH3_2"/>
    <property type="match status" value="1"/>
</dbReference>
<keyword evidence="3" id="KW-0808">Transferase</keyword>
<keyword evidence="1 7" id="KW-0728">SH3 domain</keyword>
<dbReference type="GO" id="GO:0005524">
    <property type="term" value="F:ATP binding"/>
    <property type="evidence" value="ECO:0007669"/>
    <property type="project" value="UniProtKB-KW"/>
</dbReference>
<dbReference type="Gene3D" id="1.10.510.10">
    <property type="entry name" value="Transferase(Phosphotransferase) domain 1"/>
    <property type="match status" value="1"/>
</dbReference>
<feature type="domain" description="SH3" evidence="8">
    <location>
        <begin position="412"/>
        <end position="472"/>
    </location>
</feature>
<gene>
    <name evidence="10" type="ORF">OEA41_004012</name>
</gene>
<reference evidence="10" key="1">
    <citation type="submission" date="2022-11" db="EMBL/GenBank/DDBJ databases">
        <title>Chromosomal genome sequence assembly and mating type (MAT) locus characterization of the leprose asexual lichenized fungus Lepraria neglecta (Nyl.) Erichsen.</title>
        <authorList>
            <person name="Allen J.L."/>
            <person name="Pfeffer B."/>
        </authorList>
    </citation>
    <scope>NUCLEOTIDE SEQUENCE</scope>
    <source>
        <strain evidence="10">Allen 5258</strain>
    </source>
</reference>
<sequence length="553" mass="62833">MPPYSDLLDFYKLQAECSESHVTHTSYVKDRSQSVQRVKVEQRWDNIKRIGHGAFGEVWLQKGEKGAERAVKQLSKYRMEDLGIDYERELDALAKFSTPRIRQEEVIVEFLGWFESDETLYLAMEYCPLGDLGKHIPTGEISETGAKQITRDLLEALTIIHDEGFTHRDVKPQNIFVMRKSPHWWVKLADFGISKRIDSDHTALRTRLGTARYLAPEVEDDDLLDCDYTQAVDIWSLGCVVYHVLVQEPPFLTTFSKKKPFPEGLLEAQSLSRALLFIRKLLVQDPAQRVTAREALSSEWLLDANGSLDANFGPSRPSADIQDRLSLQNLKRTQPMQTALSDAFTRFNIADDSTRIGPKAPMLGHSTSGDTITEIDMLDEGWWVGKLRGVLGMFPSNYVELIDEDEDQTPSEKRRSAVALRSQEPLEMYGLRLMKHDLITEIEMVDENWWRGKNPRGERGIFRSNLVELINDVHQASVNVRTAKAQYDYEPGADNELQLQKNDDINVLEVPSEGWWYGQNPRGERGLFPSNYVRVEMIGGINAKAGALGKGSG</sequence>
<dbReference type="SUPFAM" id="SSF50044">
    <property type="entry name" value="SH3-domain"/>
    <property type="match status" value="3"/>
</dbReference>
<dbReference type="SUPFAM" id="SSF56112">
    <property type="entry name" value="Protein kinase-like (PK-like)"/>
    <property type="match status" value="1"/>
</dbReference>
<evidence type="ECO:0000313" key="10">
    <source>
        <dbReference type="EMBL" id="KAK3171928.1"/>
    </source>
</evidence>
<keyword evidence="6" id="KW-0067">ATP-binding</keyword>
<evidence type="ECO:0000256" key="7">
    <source>
        <dbReference type="PROSITE-ProRule" id="PRU00192"/>
    </source>
</evidence>
<evidence type="ECO:0000259" key="9">
    <source>
        <dbReference type="PROSITE" id="PS50011"/>
    </source>
</evidence>
<dbReference type="InterPro" id="IPR011009">
    <property type="entry name" value="Kinase-like_dom_sf"/>
</dbReference>
<dbReference type="PROSITE" id="PS00108">
    <property type="entry name" value="PROTEIN_KINASE_ST"/>
    <property type="match status" value="1"/>
</dbReference>
<feature type="domain" description="SH3" evidence="8">
    <location>
        <begin position="478"/>
        <end position="538"/>
    </location>
</feature>
<dbReference type="GO" id="GO:0004674">
    <property type="term" value="F:protein serine/threonine kinase activity"/>
    <property type="evidence" value="ECO:0007669"/>
    <property type="project" value="UniProtKB-KW"/>
</dbReference>
<evidence type="ECO:0008006" key="12">
    <source>
        <dbReference type="Google" id="ProtNLM"/>
    </source>
</evidence>
<dbReference type="PROSITE" id="PS50002">
    <property type="entry name" value="SH3"/>
    <property type="match status" value="2"/>
</dbReference>
<dbReference type="InterPro" id="IPR036028">
    <property type="entry name" value="SH3-like_dom_sf"/>
</dbReference>
<protein>
    <recommendedName>
        <fullName evidence="12">Kinase-like protein</fullName>
    </recommendedName>
</protein>
<dbReference type="EMBL" id="JASNWA010000008">
    <property type="protein sequence ID" value="KAK3171928.1"/>
    <property type="molecule type" value="Genomic_DNA"/>
</dbReference>
<dbReference type="PROSITE" id="PS50011">
    <property type="entry name" value="PROTEIN_KINASE_DOM"/>
    <property type="match status" value="1"/>
</dbReference>
<dbReference type="Gene3D" id="2.30.30.40">
    <property type="entry name" value="SH3 Domains"/>
    <property type="match status" value="3"/>
</dbReference>
<dbReference type="PRINTS" id="PR00452">
    <property type="entry name" value="SH3DOMAIN"/>
</dbReference>